<reference evidence="3 4" key="1">
    <citation type="submission" date="2016-05" db="EMBL/GenBank/DDBJ databases">
        <title>First whole genome sequencing of Entamoeba histolytica HM1:IMSS-clone-6.</title>
        <authorList>
            <person name="Mukherjee Avik.K."/>
            <person name="Izumyama S."/>
            <person name="Nakada-Tsukui K."/>
            <person name="Nozaki T."/>
        </authorList>
    </citation>
    <scope>NUCLEOTIDE SEQUENCE [LARGE SCALE GENOMIC DNA]</scope>
    <source>
        <strain evidence="3 4">HM1:IMSS clone 6</strain>
    </source>
</reference>
<dbReference type="SUPFAM" id="SSF49493">
    <property type="entry name" value="HSP40/DnaJ peptide-binding domain"/>
    <property type="match status" value="2"/>
</dbReference>
<dbReference type="VEuPathDB" id="AmoebaDB:EHI8A_072780"/>
<dbReference type="InterPro" id="IPR036869">
    <property type="entry name" value="J_dom_sf"/>
</dbReference>
<evidence type="ECO:0000259" key="2">
    <source>
        <dbReference type="PROSITE" id="PS50076"/>
    </source>
</evidence>
<evidence type="ECO:0000256" key="1">
    <source>
        <dbReference type="ARBA" id="ARBA00023186"/>
    </source>
</evidence>
<sequence>MSDDYYAILGVSKTVSDEELKKAYRKKALKYHPDKNPGDKQAEEKFKEITEAYQILSDKDKRVLYDRYGKEAFTRGSNTSGSEFFNREQFVFRTSEYGTDPFRFFEEMFSGFGMFERGQNFQRKKLQDLTFDLNLTLEEIFFGTKKEVRFKRIVSEFGDENYEIDNVQVKIPAGSKVGTRIVFENRGNKKYGYRDGDLVFIVQAKQHELFNLKGNDLHCSVDISLEEYLTVIKLEIENIDNENISLVLNEQYLKGKDITLEDKGMLVLNRRGNMVLHLNVNYPTTLTDKQKRELLKIL</sequence>
<accession>A0A5K1VV66</accession>
<dbReference type="SUPFAM" id="SSF46565">
    <property type="entry name" value="Chaperone J-domain"/>
    <property type="match status" value="1"/>
</dbReference>
<dbReference type="InterPro" id="IPR018253">
    <property type="entry name" value="DnaJ_domain_CS"/>
</dbReference>
<dbReference type="VEuPathDB" id="AmoebaDB:KM1_133750"/>
<proteinExistence type="predicted"/>
<dbReference type="Gene3D" id="2.60.260.20">
    <property type="entry name" value="Urease metallochaperone UreE, N-terminal domain"/>
    <property type="match status" value="2"/>
</dbReference>
<dbReference type="EMBL" id="BDEQ01000001">
    <property type="protein sequence ID" value="GAT96015.1"/>
    <property type="molecule type" value="Genomic_DNA"/>
</dbReference>
<name>A0A5K1VV66_ENTHI</name>
<comment type="caution">
    <text evidence="3">The sequence shown here is derived from an EMBL/GenBank/DDBJ whole genome shotgun (WGS) entry which is preliminary data.</text>
</comment>
<dbReference type="InterPro" id="IPR001623">
    <property type="entry name" value="DnaJ_domain"/>
</dbReference>
<dbReference type="InterPro" id="IPR051339">
    <property type="entry name" value="DnaJ_subfamily_B"/>
</dbReference>
<dbReference type="Gene3D" id="1.10.287.110">
    <property type="entry name" value="DnaJ domain"/>
    <property type="match status" value="1"/>
</dbReference>
<feature type="domain" description="J" evidence="2">
    <location>
        <begin position="4"/>
        <end position="69"/>
    </location>
</feature>
<dbReference type="PANTHER" id="PTHR24078">
    <property type="entry name" value="DNAJ HOMOLOG SUBFAMILY C MEMBER"/>
    <property type="match status" value="1"/>
</dbReference>
<dbReference type="PANTHER" id="PTHR24078:SF553">
    <property type="entry name" value="DNAJ HOMOLOG SUBFAMILY B MEMBER 5"/>
    <property type="match status" value="1"/>
</dbReference>
<dbReference type="AlphaFoldDB" id="A0A5K1VV66"/>
<dbReference type="FunFam" id="1.10.287.110:FF:000152">
    <property type="entry name" value="DnaJ family protein"/>
    <property type="match status" value="1"/>
</dbReference>
<dbReference type="InterPro" id="IPR002939">
    <property type="entry name" value="DnaJ_C"/>
</dbReference>
<dbReference type="PRINTS" id="PR00625">
    <property type="entry name" value="JDOMAIN"/>
</dbReference>
<dbReference type="PROSITE" id="PS00636">
    <property type="entry name" value="DNAJ_1"/>
    <property type="match status" value="1"/>
</dbReference>
<dbReference type="InterPro" id="IPR008971">
    <property type="entry name" value="HSP40/DnaJ_pept-bd"/>
</dbReference>
<evidence type="ECO:0000313" key="3">
    <source>
        <dbReference type="EMBL" id="GAT96015.1"/>
    </source>
</evidence>
<protein>
    <submittedName>
        <fullName evidence="3">DNAj family protein</fullName>
    </submittedName>
</protein>
<dbReference type="VEuPathDB" id="AmoebaDB:EHI_163700"/>
<dbReference type="Proteomes" id="UP000078387">
    <property type="component" value="Unassembled WGS sequence"/>
</dbReference>
<evidence type="ECO:0000313" key="4">
    <source>
        <dbReference type="Proteomes" id="UP000078387"/>
    </source>
</evidence>
<dbReference type="GO" id="GO:0051087">
    <property type="term" value="F:protein-folding chaperone binding"/>
    <property type="evidence" value="ECO:0007669"/>
    <property type="project" value="TreeGrafter"/>
</dbReference>
<dbReference type="GO" id="GO:0006457">
    <property type="term" value="P:protein folding"/>
    <property type="evidence" value="ECO:0007669"/>
    <property type="project" value="InterPro"/>
</dbReference>
<dbReference type="GO" id="GO:0005829">
    <property type="term" value="C:cytosol"/>
    <property type="evidence" value="ECO:0007669"/>
    <property type="project" value="TreeGrafter"/>
</dbReference>
<dbReference type="PROSITE" id="PS50076">
    <property type="entry name" value="DNAJ_2"/>
    <property type="match status" value="1"/>
</dbReference>
<dbReference type="GO" id="GO:0051082">
    <property type="term" value="F:unfolded protein binding"/>
    <property type="evidence" value="ECO:0007669"/>
    <property type="project" value="InterPro"/>
</dbReference>
<gene>
    <name evidence="3" type="ORF">CL6EHI_163700</name>
</gene>
<dbReference type="VEuPathDB" id="AmoebaDB:EHI5A_091420"/>
<dbReference type="Pfam" id="PF01556">
    <property type="entry name" value="DnaJ_C"/>
    <property type="match status" value="1"/>
</dbReference>
<dbReference type="Pfam" id="PF00226">
    <property type="entry name" value="DnaJ"/>
    <property type="match status" value="1"/>
</dbReference>
<dbReference type="VEuPathDB" id="AmoebaDB:EHI7A_071430"/>
<dbReference type="CDD" id="cd06257">
    <property type="entry name" value="DnaJ"/>
    <property type="match status" value="1"/>
</dbReference>
<dbReference type="CDD" id="cd10747">
    <property type="entry name" value="DnaJ_C"/>
    <property type="match status" value="1"/>
</dbReference>
<organism evidence="3 4">
    <name type="scientific">Entamoeba histolytica</name>
    <dbReference type="NCBI Taxonomy" id="5759"/>
    <lineage>
        <taxon>Eukaryota</taxon>
        <taxon>Amoebozoa</taxon>
        <taxon>Evosea</taxon>
        <taxon>Archamoebae</taxon>
        <taxon>Mastigamoebida</taxon>
        <taxon>Entamoebidae</taxon>
        <taxon>Entamoeba</taxon>
    </lineage>
</organism>
<dbReference type="SMART" id="SM00271">
    <property type="entry name" value="DnaJ"/>
    <property type="match status" value="1"/>
</dbReference>
<dbReference type="OMA" id="DQFVFRT"/>
<keyword evidence="1" id="KW-0143">Chaperone</keyword>